<feature type="compositionally biased region" description="Polar residues" evidence="1">
    <location>
        <begin position="1"/>
        <end position="10"/>
    </location>
</feature>
<evidence type="ECO:0000313" key="3">
    <source>
        <dbReference type="Proteomes" id="UP000254051"/>
    </source>
</evidence>
<evidence type="ECO:0000313" key="2">
    <source>
        <dbReference type="EMBL" id="SUQ13182.1"/>
    </source>
</evidence>
<organism evidence="2 3">
    <name type="scientific">Faecalicatena contorta</name>
    <dbReference type="NCBI Taxonomy" id="39482"/>
    <lineage>
        <taxon>Bacteria</taxon>
        <taxon>Bacillati</taxon>
        <taxon>Bacillota</taxon>
        <taxon>Clostridia</taxon>
        <taxon>Lachnospirales</taxon>
        <taxon>Lachnospiraceae</taxon>
        <taxon>Faecalicatena</taxon>
    </lineage>
</organism>
<dbReference type="Proteomes" id="UP000254051">
    <property type="component" value="Unassembled WGS sequence"/>
</dbReference>
<gene>
    <name evidence="2" type="ORF">SAMN05216529_102400</name>
</gene>
<feature type="region of interest" description="Disordered" evidence="1">
    <location>
        <begin position="1"/>
        <end position="22"/>
    </location>
</feature>
<keyword evidence="3" id="KW-1185">Reference proteome</keyword>
<sequence>MPSDNKNYQKASFIYNPPGDRTTRIREMDAKATALRSESLESQTLYFNKEAGTGFSWNNLGRIIHTTVVNKMTTKKCGRKGRDYEKKKCLELL</sequence>
<proteinExistence type="predicted"/>
<accession>A0A316A115</accession>
<dbReference type="AlphaFoldDB" id="A0A316A115"/>
<protein>
    <submittedName>
        <fullName evidence="2">Uncharacterized protein</fullName>
    </submittedName>
</protein>
<name>A0A316A115_9FIRM</name>
<dbReference type="EMBL" id="UHJJ01000002">
    <property type="protein sequence ID" value="SUQ13182.1"/>
    <property type="molecule type" value="Genomic_DNA"/>
</dbReference>
<reference evidence="3" key="1">
    <citation type="submission" date="2017-07" db="EMBL/GenBank/DDBJ databases">
        <authorList>
            <person name="Varghese N."/>
            <person name="Submissions S."/>
        </authorList>
    </citation>
    <scope>NUCLEOTIDE SEQUENCE [LARGE SCALE GENOMIC DNA]</scope>
    <source>
        <strain evidence="3">NLAE-zl-C134</strain>
    </source>
</reference>
<evidence type="ECO:0000256" key="1">
    <source>
        <dbReference type="SAM" id="MobiDB-lite"/>
    </source>
</evidence>